<dbReference type="GO" id="GO:0016740">
    <property type="term" value="F:transferase activity"/>
    <property type="evidence" value="ECO:0007669"/>
    <property type="project" value="UniProtKB-KW"/>
</dbReference>
<dbReference type="RefSeq" id="WP_136783309.1">
    <property type="nucleotide sequence ID" value="NZ_SWCO01000010.1"/>
</dbReference>
<proteinExistence type="predicted"/>
<keyword evidence="2" id="KW-0808">Transferase</keyword>
<keyword evidence="3" id="KW-1185">Reference proteome</keyword>
<evidence type="ECO:0000313" key="3">
    <source>
        <dbReference type="Proteomes" id="UP000305471"/>
    </source>
</evidence>
<gene>
    <name evidence="2" type="ORF">E5672_16920</name>
</gene>
<protein>
    <submittedName>
        <fullName evidence="2">Polysaccharide pyruvyl transferase family protein</fullName>
    </submittedName>
</protein>
<sequence length="376" mass="43174">MKKIGVVGTHGRIDGCSFLDTEELLRKVGANTGNLLFQYAVCNLLDEDYVVVGEDLPWDVKTVQDQCRVLVIPSANFVRENFDFSGFVDFLDKTELPVVFLGLGAQAKNYEQTEFNFHESIDRLLDLIKRKSKKVALRGAFTDKVLRERGVDTGVITGCPTNFINKDPDFINKLKMKWSQDAFSFVATGDEPWPKDLTKRDAERKMIEWVAKGNGLYLQQSVEPFIKYARQRNLYQTAAVPEHHEKSLREALAPHMSDEEFRGFVATKMRLYYSVDQWMEDSARVDFSIGLRLHGNMAAWQSGTPAIWVYHDSRTRELAETMNLPHLSHLEFLKINSLAELREKVNFEFESYDNTRQVLRENLSNVLEAHGVSHKL</sequence>
<dbReference type="OrthoDB" id="9767435at2"/>
<evidence type="ECO:0000259" key="1">
    <source>
        <dbReference type="Pfam" id="PF04230"/>
    </source>
</evidence>
<accession>A0A4U0Z6W4</accession>
<dbReference type="Proteomes" id="UP000305471">
    <property type="component" value="Unassembled WGS sequence"/>
</dbReference>
<evidence type="ECO:0000313" key="2">
    <source>
        <dbReference type="EMBL" id="TKB01491.1"/>
    </source>
</evidence>
<dbReference type="Pfam" id="PF04230">
    <property type="entry name" value="PS_pyruv_trans"/>
    <property type="match status" value="1"/>
</dbReference>
<dbReference type="EMBL" id="SWCO01000010">
    <property type="protein sequence ID" value="TKB01491.1"/>
    <property type="molecule type" value="Genomic_DNA"/>
</dbReference>
<organism evidence="2 3">
    <name type="scientific">Alteromonas portus</name>
    <dbReference type="NCBI Taxonomy" id="2565549"/>
    <lineage>
        <taxon>Bacteria</taxon>
        <taxon>Pseudomonadati</taxon>
        <taxon>Pseudomonadota</taxon>
        <taxon>Gammaproteobacteria</taxon>
        <taxon>Alteromonadales</taxon>
        <taxon>Alteromonadaceae</taxon>
        <taxon>Alteromonas/Salinimonas group</taxon>
        <taxon>Alteromonas</taxon>
    </lineage>
</organism>
<dbReference type="InterPro" id="IPR007345">
    <property type="entry name" value="Polysacch_pyruvyl_Trfase"/>
</dbReference>
<feature type="domain" description="Polysaccharide pyruvyl transferase" evidence="1">
    <location>
        <begin position="31"/>
        <end position="313"/>
    </location>
</feature>
<comment type="caution">
    <text evidence="2">The sequence shown here is derived from an EMBL/GenBank/DDBJ whole genome shotgun (WGS) entry which is preliminary data.</text>
</comment>
<dbReference type="AlphaFoldDB" id="A0A4U0Z6W4"/>
<reference evidence="2 3" key="1">
    <citation type="submission" date="2019-04" db="EMBL/GenBank/DDBJ databases">
        <title>Alteromonas portus sp. nov., an alginate lyase-excreting marine bacterium.</title>
        <authorList>
            <person name="Huang H."/>
            <person name="Mo K."/>
            <person name="Bao S."/>
        </authorList>
    </citation>
    <scope>NUCLEOTIDE SEQUENCE [LARGE SCALE GENOMIC DNA]</scope>
    <source>
        <strain evidence="2 3">HB161718</strain>
    </source>
</reference>
<name>A0A4U0Z6W4_9ALTE</name>